<dbReference type="EMBL" id="CP016428">
    <property type="protein sequence ID" value="ANW00105.1"/>
    <property type="molecule type" value="Genomic_DNA"/>
</dbReference>
<evidence type="ECO:0000313" key="3">
    <source>
        <dbReference type="Proteomes" id="UP000092839"/>
    </source>
</evidence>
<feature type="transmembrane region" description="Helical" evidence="1">
    <location>
        <begin position="117"/>
        <end position="138"/>
    </location>
</feature>
<dbReference type="KEGG" id="bic:LMTR13_07810"/>
<evidence type="ECO:0000313" key="2">
    <source>
        <dbReference type="EMBL" id="ANW00105.1"/>
    </source>
</evidence>
<dbReference type="AlphaFoldDB" id="A0A1B1UBG6"/>
<keyword evidence="3" id="KW-1185">Reference proteome</keyword>
<dbReference type="RefSeq" id="WP_065727391.1">
    <property type="nucleotide sequence ID" value="NZ_CP016428.1"/>
</dbReference>
<keyword evidence="1" id="KW-0472">Membrane</keyword>
<protein>
    <submittedName>
        <fullName evidence="2">Uncharacterized protein</fullName>
    </submittedName>
</protein>
<organism evidence="2 3">
    <name type="scientific">Bradyrhizobium icense</name>
    <dbReference type="NCBI Taxonomy" id="1274631"/>
    <lineage>
        <taxon>Bacteria</taxon>
        <taxon>Pseudomonadati</taxon>
        <taxon>Pseudomonadota</taxon>
        <taxon>Alphaproteobacteria</taxon>
        <taxon>Hyphomicrobiales</taxon>
        <taxon>Nitrobacteraceae</taxon>
        <taxon>Bradyrhizobium</taxon>
    </lineage>
</organism>
<proteinExistence type="predicted"/>
<gene>
    <name evidence="2" type="ORF">LMTR13_07810</name>
</gene>
<reference evidence="2 3" key="1">
    <citation type="submission" date="2016-07" db="EMBL/GenBank/DDBJ databases">
        <title>Complete genome sequence of Bradyrhizobium icense LMTR 13T, a potential inoculant strain isolated from lima bean (Phaseolus lunatus) in Peru.</title>
        <authorList>
            <person name="Ormeno-Orrillo E."/>
            <person name="Duran D."/>
            <person name="Rogel M.A."/>
            <person name="Rey L."/>
            <person name="Imperial J."/>
            <person name="Ruiz-Argueso T."/>
            <person name="Martinez-Romero E."/>
        </authorList>
    </citation>
    <scope>NUCLEOTIDE SEQUENCE [LARGE SCALE GENOMIC DNA]</scope>
    <source>
        <strain evidence="2 3">LMTR 13</strain>
    </source>
</reference>
<dbReference type="OrthoDB" id="8256203at2"/>
<dbReference type="Proteomes" id="UP000092839">
    <property type="component" value="Chromosome"/>
</dbReference>
<evidence type="ECO:0000256" key="1">
    <source>
        <dbReference type="SAM" id="Phobius"/>
    </source>
</evidence>
<keyword evidence="1" id="KW-1133">Transmembrane helix</keyword>
<sequence>MFDELRYRWQLRKYLKDHIGLRRSFAEMPEDDLETSDPEPRYKFTTGRELQFQEFEIARFRSKHLVEQAIKYHVPVPEDEGSWEQGARTDETVLTAAAAQKLRADIRAEQKADWDYWSGRVTLALALIGSIFGVLAYFKK</sequence>
<name>A0A1B1UBG6_9BRAD</name>
<accession>A0A1B1UBG6</accession>
<keyword evidence="1" id="KW-0812">Transmembrane</keyword>